<evidence type="ECO:0000313" key="1">
    <source>
        <dbReference type="EMBL" id="GJS90171.1"/>
    </source>
</evidence>
<evidence type="ECO:0000313" key="2">
    <source>
        <dbReference type="Proteomes" id="UP001151760"/>
    </source>
</evidence>
<dbReference type="EMBL" id="BQNB010011407">
    <property type="protein sequence ID" value="GJS90171.1"/>
    <property type="molecule type" value="Genomic_DNA"/>
</dbReference>
<sequence length="111" mass="12817">MYPVRGFTPDFTFSIGWLGKFKEDIGIKISGVLERVGFCECKLEQSELEGGEALKNSEFDQWKLGYRNCNGCRRCSDSPKVENCCTVVDDEENYIEKRLLEFNKMIVDGRR</sequence>
<organism evidence="1 2">
    <name type="scientific">Tanacetum coccineum</name>
    <dbReference type="NCBI Taxonomy" id="301880"/>
    <lineage>
        <taxon>Eukaryota</taxon>
        <taxon>Viridiplantae</taxon>
        <taxon>Streptophyta</taxon>
        <taxon>Embryophyta</taxon>
        <taxon>Tracheophyta</taxon>
        <taxon>Spermatophyta</taxon>
        <taxon>Magnoliopsida</taxon>
        <taxon>eudicotyledons</taxon>
        <taxon>Gunneridae</taxon>
        <taxon>Pentapetalae</taxon>
        <taxon>asterids</taxon>
        <taxon>campanulids</taxon>
        <taxon>Asterales</taxon>
        <taxon>Asteraceae</taxon>
        <taxon>Asteroideae</taxon>
        <taxon>Anthemideae</taxon>
        <taxon>Anthemidinae</taxon>
        <taxon>Tanacetum</taxon>
    </lineage>
</organism>
<protein>
    <submittedName>
        <fullName evidence="1">Uncharacterized protein</fullName>
    </submittedName>
</protein>
<dbReference type="Proteomes" id="UP001151760">
    <property type="component" value="Unassembled WGS sequence"/>
</dbReference>
<comment type="caution">
    <text evidence="1">The sequence shown here is derived from an EMBL/GenBank/DDBJ whole genome shotgun (WGS) entry which is preliminary data.</text>
</comment>
<gene>
    <name evidence="1" type="ORF">Tco_0772807</name>
</gene>
<reference evidence="1" key="1">
    <citation type="journal article" date="2022" name="Int. J. Mol. Sci.">
        <title>Draft Genome of Tanacetum Coccineum: Genomic Comparison of Closely Related Tanacetum-Family Plants.</title>
        <authorList>
            <person name="Yamashiro T."/>
            <person name="Shiraishi A."/>
            <person name="Nakayama K."/>
            <person name="Satake H."/>
        </authorList>
    </citation>
    <scope>NUCLEOTIDE SEQUENCE</scope>
</reference>
<name>A0ABQ4ZKA6_9ASTR</name>
<reference evidence="1" key="2">
    <citation type="submission" date="2022-01" db="EMBL/GenBank/DDBJ databases">
        <authorList>
            <person name="Yamashiro T."/>
            <person name="Shiraishi A."/>
            <person name="Satake H."/>
            <person name="Nakayama K."/>
        </authorList>
    </citation>
    <scope>NUCLEOTIDE SEQUENCE</scope>
</reference>
<proteinExistence type="predicted"/>
<accession>A0ABQ4ZKA6</accession>
<keyword evidence="2" id="KW-1185">Reference proteome</keyword>